<sequence>MKALFAVFFFFISLSLFASEKVERFWVCDGRDAAETEQKNFFFIEKNQTDEFVRLMDKVNGTCERVNNKKEKLVSEVRAGKREGIFRKYDQYERLILTTYYKNGLMHGQARAYHPNGNVNYEFYLKDDQIEGVLKIFNEDGIIISDAVLKNGMANGIVHRYYDSGEVYTSYQLLENKREGVQQFYFKTGVISGEFHFADNLLNGTAKAYLDNGKQVFEINYINHVAVSGICFNGEQRIVLTQEELLDWQKVKCWETEQTVLQTDFNNPFIPFPF</sequence>
<keyword evidence="2" id="KW-0732">Signal</keyword>
<dbReference type="Proteomes" id="UP000287502">
    <property type="component" value="Chromosome"/>
</dbReference>
<feature type="signal peptide" evidence="2">
    <location>
        <begin position="1"/>
        <end position="18"/>
    </location>
</feature>
<dbReference type="RefSeq" id="WP_128466556.1">
    <property type="nucleotide sequence ID" value="NZ_CP035108.1"/>
</dbReference>
<organism evidence="3 4">
    <name type="scientific">Geovibrio thiophilus</name>
    <dbReference type="NCBI Taxonomy" id="139438"/>
    <lineage>
        <taxon>Bacteria</taxon>
        <taxon>Pseudomonadati</taxon>
        <taxon>Deferribacterota</taxon>
        <taxon>Deferribacteres</taxon>
        <taxon>Deferribacterales</taxon>
        <taxon>Geovibrionaceae</taxon>
        <taxon>Geovibrio</taxon>
    </lineage>
</organism>
<evidence type="ECO:0000256" key="2">
    <source>
        <dbReference type="SAM" id="SignalP"/>
    </source>
</evidence>
<dbReference type="Gene3D" id="2.20.110.10">
    <property type="entry name" value="Histone H3 K4-specific methyltransferase SET7/9 N-terminal domain"/>
    <property type="match status" value="2"/>
</dbReference>
<keyword evidence="1" id="KW-0175">Coiled coil</keyword>
<accession>A0A410JYL5</accession>
<reference evidence="3 4" key="1">
    <citation type="submission" date="2019-01" db="EMBL/GenBank/DDBJ databases">
        <title>Geovibrio thiophilus DSM 11263, complete genome.</title>
        <authorList>
            <person name="Spring S."/>
            <person name="Bunk B."/>
            <person name="Sproer C."/>
        </authorList>
    </citation>
    <scope>NUCLEOTIDE SEQUENCE [LARGE SCALE GENOMIC DNA]</scope>
    <source>
        <strain evidence="3 4">DSM 11263</strain>
    </source>
</reference>
<dbReference type="Pfam" id="PF07661">
    <property type="entry name" value="MORN_2"/>
    <property type="match status" value="2"/>
</dbReference>
<dbReference type="EMBL" id="CP035108">
    <property type="protein sequence ID" value="QAR33270.1"/>
    <property type="molecule type" value="Genomic_DNA"/>
</dbReference>
<dbReference type="OrthoDB" id="9785122at2"/>
<feature type="chain" id="PRO_5019502580" evidence="2">
    <location>
        <begin position="19"/>
        <end position="274"/>
    </location>
</feature>
<name>A0A410JYL5_9BACT</name>
<evidence type="ECO:0000313" key="3">
    <source>
        <dbReference type="EMBL" id="QAR33270.1"/>
    </source>
</evidence>
<proteinExistence type="predicted"/>
<feature type="coiled-coil region" evidence="1">
    <location>
        <begin position="56"/>
        <end position="83"/>
    </location>
</feature>
<evidence type="ECO:0000256" key="1">
    <source>
        <dbReference type="SAM" id="Coils"/>
    </source>
</evidence>
<protein>
    <submittedName>
        <fullName evidence="3">Toxin-antitoxin system YwqK family antitoxin</fullName>
    </submittedName>
</protein>
<dbReference type="InterPro" id="IPR011652">
    <property type="entry name" value="MORN_2"/>
</dbReference>
<dbReference type="KEGG" id="gtl:EP073_07610"/>
<gene>
    <name evidence="3" type="ORF">EP073_07610</name>
</gene>
<keyword evidence="4" id="KW-1185">Reference proteome</keyword>
<dbReference type="AlphaFoldDB" id="A0A410JYL5"/>
<dbReference type="SUPFAM" id="SSF82185">
    <property type="entry name" value="Histone H3 K4-specific methyltransferase SET7/9 N-terminal domain"/>
    <property type="match status" value="1"/>
</dbReference>
<evidence type="ECO:0000313" key="4">
    <source>
        <dbReference type="Proteomes" id="UP000287502"/>
    </source>
</evidence>